<gene>
    <name evidence="2" type="ORF">FHI69_04455</name>
</gene>
<accession>A0A5C4NUE1</accession>
<evidence type="ECO:0000313" key="2">
    <source>
        <dbReference type="EMBL" id="TNC78541.1"/>
    </source>
</evidence>
<organism evidence="2 3">
    <name type="scientific">Janthinobacterium lividum</name>
    <dbReference type="NCBI Taxonomy" id="29581"/>
    <lineage>
        <taxon>Bacteria</taxon>
        <taxon>Pseudomonadati</taxon>
        <taxon>Pseudomonadota</taxon>
        <taxon>Betaproteobacteria</taxon>
        <taxon>Burkholderiales</taxon>
        <taxon>Oxalobacteraceae</taxon>
        <taxon>Janthinobacterium</taxon>
    </lineage>
</organism>
<dbReference type="Proteomes" id="UP000305681">
    <property type="component" value="Unassembled WGS sequence"/>
</dbReference>
<sequence>MGDFFYYGQKDTIQRLNELAGRGAVVASYVPAVGRSPLAGPSGYMHPAWIDPNIPIQMNARLCSGPTAKYGYSYLAQGAPTPKWFLIATLREENLGGHDNLLIKGILNENWGAVSTTPVTILIGVRGGFYVDWHMEGARISQSRFIVYKRADGKYDVYAYFQAGCYSSLSFDLAGMDAATLQAPIETTSQPEGVIVFDTAQVPGSPSYIAPRWQAMTGNEGMNRGILFTDIIGVGAAATIDYGNSFLARGQTKQNQTDEQEGLRLGFGGIPGFAYPGQFGFMVGGGYGSVNKEGYKLTLRAWDNNSNSWTGNLLAAYGNGRVYMPLLKAGSTDTSILRHNISRYASMGAEILYIGREGFAAPCVGVNASDGTGGWAASPAVLYVGKNSNTARGANIAGTVNTMGNDYAEYVHKYAGCSDIAPGQVIGIADSNEITDQWDSAILFAIKSTAPSFVGGDTWALTVGARPEPMAGAEPSKPQRRTDVTTQQSVAGTQPVQYVDVVTQSGDTDSEWAAKQEEYAAAMATYRMATKQDAEAMAAFDAALEAERQKVDRIAIAGRVPVNVLDAKPGDYIVPVQDGTGIKGIPVREDDLTMKQYLHAVGRVISIEPDGRAYVMVKAV</sequence>
<protein>
    <submittedName>
        <fullName evidence="2">Uncharacterized protein</fullName>
    </submittedName>
</protein>
<dbReference type="EMBL" id="VDGE01000001">
    <property type="protein sequence ID" value="TNC78541.1"/>
    <property type="molecule type" value="Genomic_DNA"/>
</dbReference>
<evidence type="ECO:0000256" key="1">
    <source>
        <dbReference type="SAM" id="MobiDB-lite"/>
    </source>
</evidence>
<proteinExistence type="predicted"/>
<dbReference type="RefSeq" id="WP_139089652.1">
    <property type="nucleotide sequence ID" value="NZ_VDGE01000001.1"/>
</dbReference>
<feature type="region of interest" description="Disordered" evidence="1">
    <location>
        <begin position="467"/>
        <end position="490"/>
    </location>
</feature>
<comment type="caution">
    <text evidence="2">The sequence shown here is derived from an EMBL/GenBank/DDBJ whole genome shotgun (WGS) entry which is preliminary data.</text>
</comment>
<dbReference type="AlphaFoldDB" id="A0A5C4NUE1"/>
<evidence type="ECO:0000313" key="3">
    <source>
        <dbReference type="Proteomes" id="UP000305681"/>
    </source>
</evidence>
<name>A0A5C4NUE1_9BURK</name>
<reference evidence="2 3" key="1">
    <citation type="submission" date="2019-06" db="EMBL/GenBank/DDBJ databases">
        <title>Genome sequence of Janthinobacterium lividum UCD_MED1.</title>
        <authorList>
            <person name="De Leon M.E."/>
            <person name="Jospin G."/>
        </authorList>
    </citation>
    <scope>NUCLEOTIDE SEQUENCE [LARGE SCALE GENOMIC DNA]</scope>
    <source>
        <strain evidence="2 3">UCD_MED1</strain>
    </source>
</reference>